<keyword evidence="1" id="KW-0472">Membrane</keyword>
<reference evidence="2" key="2">
    <citation type="submission" date="2023-01" db="EMBL/GenBank/DDBJ databases">
        <title>Draft genome sequence of Agaribacter marinus strain NBRC 110023.</title>
        <authorList>
            <person name="Sun Q."/>
            <person name="Mori K."/>
        </authorList>
    </citation>
    <scope>NUCLEOTIDE SEQUENCE</scope>
    <source>
        <strain evidence="2">NBRC 110023</strain>
    </source>
</reference>
<comment type="caution">
    <text evidence="2">The sequence shown here is derived from an EMBL/GenBank/DDBJ whole genome shotgun (WGS) entry which is preliminary data.</text>
</comment>
<name>A0AA37SY59_9ALTE</name>
<feature type="transmembrane region" description="Helical" evidence="1">
    <location>
        <begin position="6"/>
        <end position="27"/>
    </location>
</feature>
<evidence type="ECO:0000313" key="2">
    <source>
        <dbReference type="EMBL" id="GLR72087.1"/>
    </source>
</evidence>
<evidence type="ECO:0000256" key="1">
    <source>
        <dbReference type="SAM" id="Phobius"/>
    </source>
</evidence>
<dbReference type="AlphaFoldDB" id="A0AA37SY59"/>
<dbReference type="EMBL" id="BSOT01000007">
    <property type="protein sequence ID" value="GLR72087.1"/>
    <property type="molecule type" value="Genomic_DNA"/>
</dbReference>
<sequence>MQGRILLKYISSIFLTGVLIFSAVFVVKANDDILKHRDVSQIKNCYSGVFEEYDT</sequence>
<accession>A0AA37SY59</accession>
<organism evidence="2 3">
    <name type="scientific">Agaribacter marinus</name>
    <dbReference type="NCBI Taxonomy" id="1431249"/>
    <lineage>
        <taxon>Bacteria</taxon>
        <taxon>Pseudomonadati</taxon>
        <taxon>Pseudomonadota</taxon>
        <taxon>Gammaproteobacteria</taxon>
        <taxon>Alteromonadales</taxon>
        <taxon>Alteromonadaceae</taxon>
        <taxon>Agaribacter</taxon>
    </lineage>
</organism>
<evidence type="ECO:0000313" key="3">
    <source>
        <dbReference type="Proteomes" id="UP001156601"/>
    </source>
</evidence>
<dbReference type="RefSeq" id="WP_284218447.1">
    <property type="nucleotide sequence ID" value="NZ_BSOT01000007.1"/>
</dbReference>
<keyword evidence="3" id="KW-1185">Reference proteome</keyword>
<dbReference type="Proteomes" id="UP001156601">
    <property type="component" value="Unassembled WGS sequence"/>
</dbReference>
<proteinExistence type="predicted"/>
<gene>
    <name evidence="2" type="ORF">GCM10007852_29950</name>
</gene>
<protein>
    <submittedName>
        <fullName evidence="2">Uncharacterized protein</fullName>
    </submittedName>
</protein>
<reference evidence="2" key="1">
    <citation type="journal article" date="2014" name="Int. J. Syst. Evol. Microbiol.">
        <title>Complete genome sequence of Corynebacterium casei LMG S-19264T (=DSM 44701T), isolated from a smear-ripened cheese.</title>
        <authorList>
            <consortium name="US DOE Joint Genome Institute (JGI-PGF)"/>
            <person name="Walter F."/>
            <person name="Albersmeier A."/>
            <person name="Kalinowski J."/>
            <person name="Ruckert C."/>
        </authorList>
    </citation>
    <scope>NUCLEOTIDE SEQUENCE</scope>
    <source>
        <strain evidence="2">NBRC 110023</strain>
    </source>
</reference>
<keyword evidence="1" id="KW-1133">Transmembrane helix</keyword>
<keyword evidence="1" id="KW-0812">Transmembrane</keyword>